<keyword evidence="5" id="KW-1185">Reference proteome</keyword>
<accession>A0A1T4RC61</accession>
<name>A0A1T4RC61_9FIRM</name>
<dbReference type="RefSeq" id="WP_078811226.1">
    <property type="nucleotide sequence ID" value="NZ_FUWM01000051.1"/>
</dbReference>
<sequence>MERMVRSNYKINQKVNFSSLSEEECEKIYLAAVEILERTGAVVHDEETLEVLEDAGCWVEGEKVRFPSGVTQAAVNSAPSRVVFCDRNGDRSIIAEGNNTYYGPGPTNNYYIDPMTGERRKPKKEDKADVAKTCDYLPNIDFVMDLGTPDDVTISLSDIHSFDAMIRNTTKPIFHWGFDIDQYEDIIEMAAVVAGGMEELQKNPFIALYSEPTPPLIHSKEAIAKATYAGKYKLPIIYTPCVMSGGTTPATLAGTLALGIADSLVGLVANQHLNKGNPFIMGGVYTIMDMNSTVFSYGSPEFLALQSGIAEVAHHMGIPVFGTAGCTDSCTLDGQAAGEAAMSILTAAQSGANLVHDVGYTEYGSTGSLYQLVMGDEIIGMVKRIMKGIKVDKEHLATDVIDEVGPGGHFIAQDHTMKHFKDETWFPELINRQRYPGWKNDGGTTMGERVIDKTQKILKEHQAEPLSEDILKRLDEIVENAEKRNKDE</sequence>
<dbReference type="GO" id="GO:0008168">
    <property type="term" value="F:methyltransferase activity"/>
    <property type="evidence" value="ECO:0007669"/>
    <property type="project" value="UniProtKB-KW"/>
</dbReference>
<dbReference type="InterPro" id="IPR010426">
    <property type="entry name" value="MTTB_MeTrfase"/>
</dbReference>
<keyword evidence="2 4" id="KW-0489">Methyltransferase</keyword>
<dbReference type="OrthoDB" id="5418352at2"/>
<keyword evidence="3 4" id="KW-0808">Transferase</keyword>
<gene>
    <name evidence="4" type="ORF">SAMN02745118_02871</name>
</gene>
<comment type="similarity">
    <text evidence="1">Belongs to the trimethylamine methyltransferase family.</text>
</comment>
<evidence type="ECO:0000313" key="4">
    <source>
        <dbReference type="EMBL" id="SKA13171.1"/>
    </source>
</evidence>
<dbReference type="Proteomes" id="UP000190625">
    <property type="component" value="Unassembled WGS sequence"/>
</dbReference>
<evidence type="ECO:0000313" key="5">
    <source>
        <dbReference type="Proteomes" id="UP000190625"/>
    </source>
</evidence>
<dbReference type="InterPro" id="IPR038601">
    <property type="entry name" value="MttB-like_sf"/>
</dbReference>
<dbReference type="EMBL" id="FUWM01000051">
    <property type="protein sequence ID" value="SKA13171.1"/>
    <property type="molecule type" value="Genomic_DNA"/>
</dbReference>
<dbReference type="GO" id="GO:0015948">
    <property type="term" value="P:methanogenesis"/>
    <property type="evidence" value="ECO:0007669"/>
    <property type="project" value="InterPro"/>
</dbReference>
<dbReference type="AlphaFoldDB" id="A0A1T4RC61"/>
<dbReference type="GO" id="GO:0032259">
    <property type="term" value="P:methylation"/>
    <property type="evidence" value="ECO:0007669"/>
    <property type="project" value="UniProtKB-KW"/>
</dbReference>
<evidence type="ECO:0000256" key="3">
    <source>
        <dbReference type="ARBA" id="ARBA00022679"/>
    </source>
</evidence>
<protein>
    <submittedName>
        <fullName evidence="4">Trimethylamine---corrinoid protein Co-methyltransferase</fullName>
    </submittedName>
</protein>
<dbReference type="Gene3D" id="3.20.20.480">
    <property type="entry name" value="Trimethylamine methyltransferase-like"/>
    <property type="match status" value="1"/>
</dbReference>
<evidence type="ECO:0000256" key="2">
    <source>
        <dbReference type="ARBA" id="ARBA00022603"/>
    </source>
</evidence>
<proteinExistence type="inferred from homology"/>
<reference evidence="5" key="1">
    <citation type="submission" date="2017-02" db="EMBL/GenBank/DDBJ databases">
        <authorList>
            <person name="Varghese N."/>
            <person name="Submissions S."/>
        </authorList>
    </citation>
    <scope>NUCLEOTIDE SEQUENCE [LARGE SCALE GENOMIC DNA]</scope>
    <source>
        <strain evidence="5">ATCC BAA-73</strain>
    </source>
</reference>
<organism evidence="4 5">
    <name type="scientific">Selenihalanaerobacter shriftii</name>
    <dbReference type="NCBI Taxonomy" id="142842"/>
    <lineage>
        <taxon>Bacteria</taxon>
        <taxon>Bacillati</taxon>
        <taxon>Bacillota</taxon>
        <taxon>Clostridia</taxon>
        <taxon>Halanaerobiales</taxon>
        <taxon>Halobacteroidaceae</taxon>
        <taxon>Selenihalanaerobacter</taxon>
    </lineage>
</organism>
<dbReference type="Pfam" id="PF06253">
    <property type="entry name" value="MTTB"/>
    <property type="match status" value="1"/>
</dbReference>
<dbReference type="STRING" id="142842.SAMN02745118_02871"/>
<evidence type="ECO:0000256" key="1">
    <source>
        <dbReference type="ARBA" id="ARBA00007137"/>
    </source>
</evidence>